<dbReference type="Gene3D" id="3.30.420.150">
    <property type="entry name" value="Exopolyphosphatase. Domain 2"/>
    <property type="match status" value="1"/>
</dbReference>
<dbReference type="SUPFAM" id="SSF53067">
    <property type="entry name" value="Actin-like ATPase domain"/>
    <property type="match status" value="2"/>
</dbReference>
<feature type="domain" description="Ppx/GppA phosphatase N-terminal" evidence="2">
    <location>
        <begin position="29"/>
        <end position="306"/>
    </location>
</feature>
<dbReference type="InterPro" id="IPR003695">
    <property type="entry name" value="Ppx_GppA_N"/>
</dbReference>
<evidence type="ECO:0000259" key="3">
    <source>
        <dbReference type="Pfam" id="PF21447"/>
    </source>
</evidence>
<dbReference type="GO" id="GO:0016462">
    <property type="term" value="F:pyrophosphatase activity"/>
    <property type="evidence" value="ECO:0007669"/>
    <property type="project" value="TreeGrafter"/>
</dbReference>
<dbReference type="CDD" id="cd24006">
    <property type="entry name" value="ASKHA_NBD_PPX_GppA"/>
    <property type="match status" value="1"/>
</dbReference>
<dbReference type="InterPro" id="IPR043129">
    <property type="entry name" value="ATPase_NBD"/>
</dbReference>
<reference evidence="4" key="1">
    <citation type="journal article" date="2021" name="PeerJ">
        <title>Extensive microbial diversity within the chicken gut microbiome revealed by metagenomics and culture.</title>
        <authorList>
            <person name="Gilroy R."/>
            <person name="Ravi A."/>
            <person name="Getino M."/>
            <person name="Pursley I."/>
            <person name="Horton D.L."/>
            <person name="Alikhan N.F."/>
            <person name="Baker D."/>
            <person name="Gharbi K."/>
            <person name="Hall N."/>
            <person name="Watson M."/>
            <person name="Adriaenssens E.M."/>
            <person name="Foster-Nyarko E."/>
            <person name="Jarju S."/>
            <person name="Secka A."/>
            <person name="Antonio M."/>
            <person name="Oren A."/>
            <person name="Chaudhuri R.R."/>
            <person name="La Ragione R."/>
            <person name="Hildebrand F."/>
            <person name="Pallen M.J."/>
        </authorList>
    </citation>
    <scope>NUCLEOTIDE SEQUENCE</scope>
    <source>
        <strain evidence="4">ChiSxjej3B15-1167</strain>
    </source>
</reference>
<organism evidence="4 5">
    <name type="scientific">Candidatus Anaerobutyricum stercoripullorum</name>
    <dbReference type="NCBI Taxonomy" id="2838456"/>
    <lineage>
        <taxon>Bacteria</taxon>
        <taxon>Bacillati</taxon>
        <taxon>Bacillota</taxon>
        <taxon>Clostridia</taxon>
        <taxon>Lachnospirales</taxon>
        <taxon>Lachnospiraceae</taxon>
        <taxon>Anaerobutyricum</taxon>
    </lineage>
</organism>
<dbReference type="CDD" id="cd00077">
    <property type="entry name" value="HDc"/>
    <property type="match status" value="1"/>
</dbReference>
<name>A0A9D1X2Y1_9FIRM</name>
<evidence type="ECO:0000259" key="2">
    <source>
        <dbReference type="Pfam" id="PF02541"/>
    </source>
</evidence>
<dbReference type="Gene3D" id="3.30.420.40">
    <property type="match status" value="1"/>
</dbReference>
<dbReference type="SUPFAM" id="SSF109604">
    <property type="entry name" value="HD-domain/PDEase-like"/>
    <property type="match status" value="1"/>
</dbReference>
<reference evidence="4" key="2">
    <citation type="submission" date="2021-04" db="EMBL/GenBank/DDBJ databases">
        <authorList>
            <person name="Gilroy R."/>
        </authorList>
    </citation>
    <scope>NUCLEOTIDE SEQUENCE</scope>
    <source>
        <strain evidence="4">ChiSxjej3B15-1167</strain>
    </source>
</reference>
<comment type="caution">
    <text evidence="4">The sequence shown here is derived from an EMBL/GenBank/DDBJ whole genome shotgun (WGS) entry which is preliminary data.</text>
</comment>
<gene>
    <name evidence="4" type="ORF">H9849_01130</name>
</gene>
<feature type="domain" description="Ppx/GppA phosphatase C-terminal" evidence="3">
    <location>
        <begin position="323"/>
        <end position="483"/>
    </location>
</feature>
<evidence type="ECO:0000313" key="5">
    <source>
        <dbReference type="Proteomes" id="UP000886805"/>
    </source>
</evidence>
<proteinExistence type="inferred from homology"/>
<sequence>MRYSTYAAIVIGSKSLLMKIYEISQANGIREIDRVCHEYELGKEAYGTGRITFSQIEEISDVLNRFQLKLKEYDVKEYQCYATSAIRNAKNRLSVLNQIKIRTGVDVKMLSNSELRFLMYKGIQVSEIDFDKIVEKNTAILDIGSGSVQVSLFDKQALYLTQNMAIGTVKILEILESVEHNALDYISVMEEYIQYEIDIFRSTYLKDKAIKNVVAIGDEIKNLKRIVPELNPSLTLNYEQICYIFKKIKKASYQDLAVKYGMSIEDARMTLPSVIIYKKFLELSKADTVYICDTDLCDGSVVDYALNTNKIKIRHDYYQDIIASVKYIGKRYRSNRVHAEYIADLACEIFDRTVKFHGLSKRDRLVLEISAILHDIGKYINMNQPGQNGYQLIISTEIMGISHRERQEVANVVRYNTEFLPETDRVESEFLREEYLRIAKLAAILRLANALDRGHEQKYRERSIVRKGKELIITVESDKDITLEISLFEKKAKYFNEILGVKPVIKQKRVF</sequence>
<protein>
    <submittedName>
        <fullName evidence="4">HD domain-containing protein</fullName>
    </submittedName>
</protein>
<dbReference type="PANTHER" id="PTHR30005:SF0">
    <property type="entry name" value="RETROGRADE REGULATION PROTEIN 2"/>
    <property type="match status" value="1"/>
</dbReference>
<evidence type="ECO:0000256" key="1">
    <source>
        <dbReference type="ARBA" id="ARBA00007125"/>
    </source>
</evidence>
<dbReference type="Gene3D" id="1.10.3210.10">
    <property type="entry name" value="Hypothetical protein af1432"/>
    <property type="match status" value="1"/>
</dbReference>
<dbReference type="InterPro" id="IPR050273">
    <property type="entry name" value="GppA/Ppx_hydrolase"/>
</dbReference>
<dbReference type="AlphaFoldDB" id="A0A9D1X2Y1"/>
<dbReference type="InterPro" id="IPR048950">
    <property type="entry name" value="Ppx_GppA_C"/>
</dbReference>
<accession>A0A9D1X2Y1</accession>
<dbReference type="Proteomes" id="UP000886805">
    <property type="component" value="Unassembled WGS sequence"/>
</dbReference>
<dbReference type="Pfam" id="PF21447">
    <property type="entry name" value="Ppx-GppA_III"/>
    <property type="match status" value="1"/>
</dbReference>
<dbReference type="EMBL" id="DXEQ01000030">
    <property type="protein sequence ID" value="HIX71601.1"/>
    <property type="molecule type" value="Genomic_DNA"/>
</dbReference>
<dbReference type="Pfam" id="PF02541">
    <property type="entry name" value="Ppx-GppA"/>
    <property type="match status" value="1"/>
</dbReference>
<comment type="similarity">
    <text evidence="1">Belongs to the GppA/Ppx family.</text>
</comment>
<dbReference type="PANTHER" id="PTHR30005">
    <property type="entry name" value="EXOPOLYPHOSPHATASE"/>
    <property type="match status" value="1"/>
</dbReference>
<dbReference type="InterPro" id="IPR003607">
    <property type="entry name" value="HD/PDEase_dom"/>
</dbReference>
<evidence type="ECO:0000313" key="4">
    <source>
        <dbReference type="EMBL" id="HIX71601.1"/>
    </source>
</evidence>